<dbReference type="GO" id="GO:0000271">
    <property type="term" value="P:polysaccharide biosynthetic process"/>
    <property type="evidence" value="ECO:0007669"/>
    <property type="project" value="InterPro"/>
</dbReference>
<dbReference type="GO" id="GO:0005886">
    <property type="term" value="C:plasma membrane"/>
    <property type="evidence" value="ECO:0007669"/>
    <property type="project" value="TreeGrafter"/>
</dbReference>
<reference evidence="8 9" key="1">
    <citation type="submission" date="2017-10" db="EMBL/GenBank/DDBJ databases">
        <title>A large-scale comparative metagenomic study reveals the eutrophication-driven functional interactions in six Microcystis-epibionts communities.</title>
        <authorList>
            <person name="Li Q."/>
            <person name="Lin F."/>
        </authorList>
    </citation>
    <scope>NUCLEOTIDE SEQUENCE [LARGE SCALE GENOMIC DNA]</scope>
    <source>
        <strain evidence="8">TW10</strain>
    </source>
</reference>
<sequence>MINLLQKSFYKFCSLLSSQQFRRFFIFGLTCNIIYTVSIYLLTEKIKFHYIASVVIALIYTSFIGFCLNKFYTFNTSTKTFFPELIKYYNVMFSGLLINVAWMFILVEVFKLWYMASVVIVSAGLMFYNFFLHKHWSFRGLNKHKKDPKSR</sequence>
<evidence type="ECO:0000259" key="7">
    <source>
        <dbReference type="Pfam" id="PF04138"/>
    </source>
</evidence>
<feature type="domain" description="GtrA/DPMS transmembrane" evidence="7">
    <location>
        <begin position="23"/>
        <end position="138"/>
    </location>
</feature>
<organism evidence="8 9">
    <name type="scientific">Microcystis wesenbergii TW10</name>
    <dbReference type="NCBI Taxonomy" id="2060474"/>
    <lineage>
        <taxon>Bacteria</taxon>
        <taxon>Bacillati</taxon>
        <taxon>Cyanobacteriota</taxon>
        <taxon>Cyanophyceae</taxon>
        <taxon>Oscillatoriophycideae</taxon>
        <taxon>Chroococcales</taxon>
        <taxon>Microcystaceae</taxon>
        <taxon>Microcystis</taxon>
    </lineage>
</organism>
<accession>A0A3E0M671</accession>
<dbReference type="Pfam" id="PF04138">
    <property type="entry name" value="GtrA_DPMS_TM"/>
    <property type="match status" value="1"/>
</dbReference>
<keyword evidence="5 6" id="KW-0472">Membrane</keyword>
<comment type="subcellular location">
    <subcellularLocation>
        <location evidence="1">Membrane</location>
        <topology evidence="1">Multi-pass membrane protein</topology>
    </subcellularLocation>
</comment>
<dbReference type="PANTHER" id="PTHR38459:SF1">
    <property type="entry name" value="PROPHAGE BACTOPRENOL-LINKED GLUCOSE TRANSLOCASE HOMOLOG"/>
    <property type="match status" value="1"/>
</dbReference>
<evidence type="ECO:0000313" key="8">
    <source>
        <dbReference type="EMBL" id="REJ55215.1"/>
    </source>
</evidence>
<proteinExistence type="inferred from homology"/>
<keyword evidence="4 6" id="KW-1133">Transmembrane helix</keyword>
<dbReference type="AlphaFoldDB" id="A0A3E0M671"/>
<evidence type="ECO:0000256" key="6">
    <source>
        <dbReference type="SAM" id="Phobius"/>
    </source>
</evidence>
<dbReference type="Proteomes" id="UP000257002">
    <property type="component" value="Unassembled WGS sequence"/>
</dbReference>
<dbReference type="EMBL" id="QQWD01000004">
    <property type="protein sequence ID" value="REJ55215.1"/>
    <property type="molecule type" value="Genomic_DNA"/>
</dbReference>
<keyword evidence="3 6" id="KW-0812">Transmembrane</keyword>
<comment type="caution">
    <text evidence="8">The sequence shown here is derived from an EMBL/GenBank/DDBJ whole genome shotgun (WGS) entry which is preliminary data.</text>
</comment>
<feature type="transmembrane region" description="Helical" evidence="6">
    <location>
        <begin position="112"/>
        <end position="131"/>
    </location>
</feature>
<protein>
    <submittedName>
        <fullName evidence="8">GtrA family protein</fullName>
    </submittedName>
</protein>
<evidence type="ECO:0000256" key="2">
    <source>
        <dbReference type="ARBA" id="ARBA00009399"/>
    </source>
</evidence>
<dbReference type="InterPro" id="IPR051401">
    <property type="entry name" value="GtrA_CellWall_Glycosyl"/>
</dbReference>
<feature type="transmembrane region" description="Helical" evidence="6">
    <location>
        <begin position="48"/>
        <end position="68"/>
    </location>
</feature>
<name>A0A3E0M671_9CHRO</name>
<evidence type="ECO:0000256" key="3">
    <source>
        <dbReference type="ARBA" id="ARBA00022692"/>
    </source>
</evidence>
<dbReference type="PANTHER" id="PTHR38459">
    <property type="entry name" value="PROPHAGE BACTOPRENOL-LINKED GLUCOSE TRANSLOCASE HOMOLOG"/>
    <property type="match status" value="1"/>
</dbReference>
<evidence type="ECO:0000313" key="9">
    <source>
        <dbReference type="Proteomes" id="UP000257002"/>
    </source>
</evidence>
<comment type="similarity">
    <text evidence="2">Belongs to the GtrA family.</text>
</comment>
<gene>
    <name evidence="8" type="ORF">DWQ51_05065</name>
</gene>
<dbReference type="InterPro" id="IPR007267">
    <property type="entry name" value="GtrA_DPMS_TM"/>
</dbReference>
<evidence type="ECO:0000256" key="1">
    <source>
        <dbReference type="ARBA" id="ARBA00004141"/>
    </source>
</evidence>
<feature type="transmembrane region" description="Helical" evidence="6">
    <location>
        <begin position="88"/>
        <end position="106"/>
    </location>
</feature>
<evidence type="ECO:0000256" key="5">
    <source>
        <dbReference type="ARBA" id="ARBA00023136"/>
    </source>
</evidence>
<feature type="transmembrane region" description="Helical" evidence="6">
    <location>
        <begin position="21"/>
        <end position="42"/>
    </location>
</feature>
<evidence type="ECO:0000256" key="4">
    <source>
        <dbReference type="ARBA" id="ARBA00022989"/>
    </source>
</evidence>